<dbReference type="KEGG" id="tva:4761962"/>
<dbReference type="InterPro" id="IPR050341">
    <property type="entry name" value="PP1_catalytic_subunit"/>
</dbReference>
<proteinExistence type="inferred from homology"/>
<gene>
    <name evidence="3" type="ORF">TVAG_483510</name>
</gene>
<dbReference type="PROSITE" id="PS00125">
    <property type="entry name" value="SER_THR_PHOSPHATASE"/>
    <property type="match status" value="1"/>
</dbReference>
<dbReference type="Pfam" id="PF00149">
    <property type="entry name" value="Metallophos"/>
    <property type="match status" value="1"/>
</dbReference>
<protein>
    <recommendedName>
        <fullName evidence="1">Serine/threonine-protein phosphatase</fullName>
        <ecNumber evidence="1">3.1.3.16</ecNumber>
    </recommendedName>
</protein>
<keyword evidence="4" id="KW-1185">Reference proteome</keyword>
<dbReference type="GO" id="GO:0005737">
    <property type="term" value="C:cytoplasm"/>
    <property type="evidence" value="ECO:0000318"/>
    <property type="project" value="GO_Central"/>
</dbReference>
<dbReference type="AlphaFoldDB" id="A2ETC3"/>
<name>A2ETC3_TRIV3</name>
<dbReference type="eggNOG" id="KOG0374">
    <property type="taxonomic scope" value="Eukaryota"/>
</dbReference>
<dbReference type="STRING" id="5722.A2ETC3"/>
<dbReference type="PANTHER" id="PTHR11668:SF494">
    <property type="entry name" value="PROTEIN PHOSPHATASE, PUTATIVE-RELATED"/>
    <property type="match status" value="1"/>
</dbReference>
<evidence type="ECO:0000313" key="4">
    <source>
        <dbReference type="Proteomes" id="UP000001542"/>
    </source>
</evidence>
<dbReference type="VEuPathDB" id="TrichDB:TVAGG3_0620510"/>
<dbReference type="SUPFAM" id="SSF56300">
    <property type="entry name" value="Metallo-dependent phosphatases"/>
    <property type="match status" value="1"/>
</dbReference>
<dbReference type="CDD" id="cd00144">
    <property type="entry name" value="MPP_PPP_family"/>
    <property type="match status" value="1"/>
</dbReference>
<dbReference type="FunFam" id="3.60.21.10:FF:000097">
    <property type="entry name" value="Serine/threonine-protein phosphatase"/>
    <property type="match status" value="1"/>
</dbReference>
<comment type="similarity">
    <text evidence="1">Belongs to the PPP phosphatase family.</text>
</comment>
<dbReference type="SMART" id="SM00156">
    <property type="entry name" value="PP2Ac"/>
    <property type="match status" value="1"/>
</dbReference>
<dbReference type="PRINTS" id="PR00114">
    <property type="entry name" value="STPHPHTASE"/>
</dbReference>
<evidence type="ECO:0000313" key="3">
    <source>
        <dbReference type="EMBL" id="EAY04113.1"/>
    </source>
</evidence>
<dbReference type="GO" id="GO:0005634">
    <property type="term" value="C:nucleus"/>
    <property type="evidence" value="ECO:0000318"/>
    <property type="project" value="GO_Central"/>
</dbReference>
<accession>A2ETC3</accession>
<dbReference type="EMBL" id="DS113485">
    <property type="protein sequence ID" value="EAY04113.1"/>
    <property type="molecule type" value="Genomic_DNA"/>
</dbReference>
<evidence type="ECO:0000256" key="1">
    <source>
        <dbReference type="RuleBase" id="RU004273"/>
    </source>
</evidence>
<dbReference type="GO" id="GO:0004722">
    <property type="term" value="F:protein serine/threonine phosphatase activity"/>
    <property type="evidence" value="ECO:0000318"/>
    <property type="project" value="GO_Central"/>
</dbReference>
<reference evidence="3" key="1">
    <citation type="submission" date="2006-10" db="EMBL/GenBank/DDBJ databases">
        <authorList>
            <person name="Amadeo P."/>
            <person name="Zhao Q."/>
            <person name="Wortman J."/>
            <person name="Fraser-Liggett C."/>
            <person name="Carlton J."/>
        </authorList>
    </citation>
    <scope>NUCLEOTIDE SEQUENCE</scope>
    <source>
        <strain evidence="3">G3</strain>
    </source>
</reference>
<dbReference type="InterPro" id="IPR029052">
    <property type="entry name" value="Metallo-depent_PP-like"/>
</dbReference>
<dbReference type="Proteomes" id="UP000001542">
    <property type="component" value="Unassembled WGS sequence"/>
</dbReference>
<dbReference type="InterPro" id="IPR004843">
    <property type="entry name" value="Calcineurin-like_PHP"/>
</dbReference>
<dbReference type="Gene3D" id="3.60.21.10">
    <property type="match status" value="1"/>
</dbReference>
<reference evidence="3" key="2">
    <citation type="journal article" date="2007" name="Science">
        <title>Draft genome sequence of the sexually transmitted pathogen Trichomonas vaginalis.</title>
        <authorList>
            <person name="Carlton J.M."/>
            <person name="Hirt R.P."/>
            <person name="Silva J.C."/>
            <person name="Delcher A.L."/>
            <person name="Schatz M."/>
            <person name="Zhao Q."/>
            <person name="Wortman J.R."/>
            <person name="Bidwell S.L."/>
            <person name="Alsmark U.C.M."/>
            <person name="Besteiro S."/>
            <person name="Sicheritz-Ponten T."/>
            <person name="Noel C.J."/>
            <person name="Dacks J.B."/>
            <person name="Foster P.G."/>
            <person name="Simillion C."/>
            <person name="Van de Peer Y."/>
            <person name="Miranda-Saavedra D."/>
            <person name="Barton G.J."/>
            <person name="Westrop G.D."/>
            <person name="Mueller S."/>
            <person name="Dessi D."/>
            <person name="Fiori P.L."/>
            <person name="Ren Q."/>
            <person name="Paulsen I."/>
            <person name="Zhang H."/>
            <person name="Bastida-Corcuera F.D."/>
            <person name="Simoes-Barbosa A."/>
            <person name="Brown M.T."/>
            <person name="Hayes R.D."/>
            <person name="Mukherjee M."/>
            <person name="Okumura C.Y."/>
            <person name="Schneider R."/>
            <person name="Smith A.J."/>
            <person name="Vanacova S."/>
            <person name="Villalvazo M."/>
            <person name="Haas B.J."/>
            <person name="Pertea M."/>
            <person name="Feldblyum T.V."/>
            <person name="Utterback T.R."/>
            <person name="Shu C.L."/>
            <person name="Osoegawa K."/>
            <person name="de Jong P.J."/>
            <person name="Hrdy I."/>
            <person name="Horvathova L."/>
            <person name="Zubacova Z."/>
            <person name="Dolezal P."/>
            <person name="Malik S.B."/>
            <person name="Logsdon J.M. Jr."/>
            <person name="Henze K."/>
            <person name="Gupta A."/>
            <person name="Wang C.C."/>
            <person name="Dunne R.L."/>
            <person name="Upcroft J.A."/>
            <person name="Upcroft P."/>
            <person name="White O."/>
            <person name="Salzberg S.L."/>
            <person name="Tang P."/>
            <person name="Chiu C.-H."/>
            <person name="Lee Y.-S."/>
            <person name="Embley T.M."/>
            <person name="Coombs G.H."/>
            <person name="Mottram J.C."/>
            <person name="Tachezy J."/>
            <person name="Fraser-Liggett C.M."/>
            <person name="Johnson P.J."/>
        </authorList>
    </citation>
    <scope>NUCLEOTIDE SEQUENCE [LARGE SCALE GENOMIC DNA]</scope>
    <source>
        <strain evidence="3">G3</strain>
    </source>
</reference>
<dbReference type="RefSeq" id="XP_001316336.1">
    <property type="nucleotide sequence ID" value="XM_001316301.1"/>
</dbReference>
<dbReference type="InParanoid" id="A2ETC3"/>
<comment type="catalytic activity">
    <reaction evidence="1">
        <text>O-phospho-L-threonyl-[protein] + H2O = L-threonyl-[protein] + phosphate</text>
        <dbReference type="Rhea" id="RHEA:47004"/>
        <dbReference type="Rhea" id="RHEA-COMP:11060"/>
        <dbReference type="Rhea" id="RHEA-COMP:11605"/>
        <dbReference type="ChEBI" id="CHEBI:15377"/>
        <dbReference type="ChEBI" id="CHEBI:30013"/>
        <dbReference type="ChEBI" id="CHEBI:43474"/>
        <dbReference type="ChEBI" id="CHEBI:61977"/>
        <dbReference type="EC" id="3.1.3.16"/>
    </reaction>
</comment>
<dbReference type="SMR" id="A2ETC3"/>
<dbReference type="InterPro" id="IPR006186">
    <property type="entry name" value="Ser/Thr-sp_prot-phosphatase"/>
</dbReference>
<organism evidence="3 4">
    <name type="scientific">Trichomonas vaginalis (strain ATCC PRA-98 / G3)</name>
    <dbReference type="NCBI Taxonomy" id="412133"/>
    <lineage>
        <taxon>Eukaryota</taxon>
        <taxon>Metamonada</taxon>
        <taxon>Parabasalia</taxon>
        <taxon>Trichomonadida</taxon>
        <taxon>Trichomonadidae</taxon>
        <taxon>Trichomonas</taxon>
    </lineage>
</organism>
<dbReference type="VEuPathDB" id="TrichDB:TVAG_483510"/>
<evidence type="ECO:0000259" key="2">
    <source>
        <dbReference type="PROSITE" id="PS00125"/>
    </source>
</evidence>
<dbReference type="EC" id="3.1.3.16" evidence="1"/>
<dbReference type="PANTHER" id="PTHR11668">
    <property type="entry name" value="SERINE/THREONINE PROTEIN PHOSPHATASE"/>
    <property type="match status" value="1"/>
</dbReference>
<sequence>MDFSLIGTAEYPLPRFDQHYLMELTHQMMLCCAKDATVLRLSGEFIIVGDLHGNIRDLLRIFAYTNTPLNQNYLFLGDYVDRGDFSIEVLTLLYALKVKYPSKIFLLRGNHEYEDTNTYYGFKESTLAQYSQELYDEFNKSFTYMSLAAIVNNDTFCIHGGLSPLLKDIDMLEQIKKPLSAYTNNDYITLMTDLMWSDPTCDHLRYYPSPRGLGHLFGMDQVELFLRRNNLARIIRAHQCIANGVENFYNKVLFTVFSSSNYSADLHNKSGIIIITQNGLNLYNFPPLMSLRREEAFYKMQIINIRESFDMRSSVSSIDRAVKLSRRRSCDDASNIINALQSSARRPCSILSSSSNLLV</sequence>
<feature type="domain" description="Serine/threonine specific protein phosphatases" evidence="2">
    <location>
        <begin position="107"/>
        <end position="112"/>
    </location>
</feature>
<keyword evidence="1" id="KW-0378">Hydrolase</keyword>